<dbReference type="EMBL" id="AE015927">
    <property type="protein sequence ID" value="AAO36321.1"/>
    <property type="molecule type" value="Genomic_DNA"/>
</dbReference>
<organism evidence="2 3">
    <name type="scientific">Clostridium tetani (strain Massachusetts / E88)</name>
    <dbReference type="NCBI Taxonomy" id="212717"/>
    <lineage>
        <taxon>Bacteria</taxon>
        <taxon>Bacillati</taxon>
        <taxon>Bacillota</taxon>
        <taxon>Clostridia</taxon>
        <taxon>Eubacteriales</taxon>
        <taxon>Clostridiaceae</taxon>
        <taxon>Clostridium</taxon>
    </lineage>
</organism>
<evidence type="ECO:0000313" key="3">
    <source>
        <dbReference type="Proteomes" id="UP000001412"/>
    </source>
</evidence>
<evidence type="ECO:0000313" key="2">
    <source>
        <dbReference type="EMBL" id="AAO36321.1"/>
    </source>
</evidence>
<keyword evidence="1" id="KW-0472">Membrane</keyword>
<feature type="transmembrane region" description="Helical" evidence="1">
    <location>
        <begin position="91"/>
        <end position="112"/>
    </location>
</feature>
<dbReference type="KEGG" id="ctc:CTC_01795"/>
<gene>
    <name evidence="2" type="ordered locus">CTC_01795</name>
</gene>
<protein>
    <submittedName>
        <fullName evidence="2">Uncharacterized protein</fullName>
    </submittedName>
</protein>
<keyword evidence="1" id="KW-1133">Transmembrane helix</keyword>
<feature type="transmembrane region" description="Helical" evidence="1">
    <location>
        <begin position="47"/>
        <end position="70"/>
    </location>
</feature>
<accession>Q893M1</accession>
<dbReference type="Proteomes" id="UP000001412">
    <property type="component" value="Chromosome"/>
</dbReference>
<keyword evidence="3" id="KW-1185">Reference proteome</keyword>
<keyword evidence="1" id="KW-0812">Transmembrane</keyword>
<proteinExistence type="predicted"/>
<dbReference type="AlphaFoldDB" id="Q893M1"/>
<evidence type="ECO:0000256" key="1">
    <source>
        <dbReference type="SAM" id="Phobius"/>
    </source>
</evidence>
<dbReference type="STRING" id="212717.CTC_01795"/>
<sequence length="133" mass="15136">MATSFLSILGLSFASPTTPTSITIVSNPSFSIISFMNLNSSPLVSKVPNIIIFLFNLYPPFIIINLIGYTNYKSNYHANPKSCYLNILRSIFLEINTYGNFFLIVFLVEIFFPAKLLNDLPFSPYIKFFHFVI</sequence>
<dbReference type="HOGENOM" id="CLU_1903088_0_0_9"/>
<reference evidence="2 3" key="1">
    <citation type="journal article" date="2003" name="Proc. Natl. Acad. Sci. U.S.A.">
        <title>The genome sequence of Clostridium tetani, the causative agent of tetanus disease.</title>
        <authorList>
            <person name="Brueggemann H."/>
            <person name="Baumer S."/>
            <person name="Fricke W.F."/>
            <person name="Wiezer A."/>
            <person name="Liesegang H."/>
            <person name="Decker I."/>
            <person name="Herzberg C."/>
            <person name="Martinez-Arias R."/>
            <person name="Merkl R."/>
            <person name="Henne A."/>
            <person name="Gottschalk G."/>
        </authorList>
    </citation>
    <scope>NUCLEOTIDE SEQUENCE [LARGE SCALE GENOMIC DNA]</scope>
    <source>
        <strain evidence="3">Massachusetts / E88</strain>
    </source>
</reference>
<name>Q893M1_CLOTE</name>